<reference evidence="3" key="2">
    <citation type="submission" date="2023-05" db="EMBL/GenBank/DDBJ databases">
        <authorList>
            <person name="Schelkunov M.I."/>
        </authorList>
    </citation>
    <scope>NUCLEOTIDE SEQUENCE</scope>
    <source>
        <strain evidence="3">Hsosn_3</strain>
        <tissue evidence="3">Leaf</tissue>
    </source>
</reference>
<organism evidence="3 4">
    <name type="scientific">Heracleum sosnowskyi</name>
    <dbReference type="NCBI Taxonomy" id="360622"/>
    <lineage>
        <taxon>Eukaryota</taxon>
        <taxon>Viridiplantae</taxon>
        <taxon>Streptophyta</taxon>
        <taxon>Embryophyta</taxon>
        <taxon>Tracheophyta</taxon>
        <taxon>Spermatophyta</taxon>
        <taxon>Magnoliopsida</taxon>
        <taxon>eudicotyledons</taxon>
        <taxon>Gunneridae</taxon>
        <taxon>Pentapetalae</taxon>
        <taxon>asterids</taxon>
        <taxon>campanulids</taxon>
        <taxon>Apiales</taxon>
        <taxon>Apiaceae</taxon>
        <taxon>Apioideae</taxon>
        <taxon>apioid superclade</taxon>
        <taxon>Tordylieae</taxon>
        <taxon>Tordyliinae</taxon>
        <taxon>Heracleum</taxon>
    </lineage>
</organism>
<evidence type="ECO:0000259" key="2">
    <source>
        <dbReference type="PROSITE" id="PS50089"/>
    </source>
</evidence>
<evidence type="ECO:0000256" key="1">
    <source>
        <dbReference type="PROSITE-ProRule" id="PRU00175"/>
    </source>
</evidence>
<dbReference type="PROSITE" id="PS50089">
    <property type="entry name" value="ZF_RING_2"/>
    <property type="match status" value="1"/>
</dbReference>
<dbReference type="PANTHER" id="PTHR47479:SF2">
    <property type="entry name" value="OS05G0393200 PROTEIN"/>
    <property type="match status" value="1"/>
</dbReference>
<dbReference type="PANTHER" id="PTHR47479">
    <property type="entry name" value="OS05G0393200 PROTEIN"/>
    <property type="match status" value="1"/>
</dbReference>
<dbReference type="Gene3D" id="3.30.40.10">
    <property type="entry name" value="Zinc/RING finger domain, C3HC4 (zinc finger)"/>
    <property type="match status" value="1"/>
</dbReference>
<sequence length="227" mass="26117">MATNTLDIERRAMNTLDIQRRAINSLNIPGILKITLLVGLDRLKCGKSECRGFMNDDALEVKLQTENCLKDVTSKEVMLVDKLPWHELFVGDLSSKEKAIIVEFWTEMKKVAPLNGRSVVLIKAKCGCPYAKIEAWSSEYSRRRHAIASVKERIKSGEEAICYICKEKHKNISEIKKLSCSHLFHKECIDKLLKIEDVCPLCDEWDESWDESWIEGWNDIQDDFVIV</sequence>
<dbReference type="SMART" id="SM00184">
    <property type="entry name" value="RING"/>
    <property type="match status" value="1"/>
</dbReference>
<dbReference type="AlphaFoldDB" id="A0AAD8INP6"/>
<dbReference type="InterPro" id="IPR013083">
    <property type="entry name" value="Znf_RING/FYVE/PHD"/>
</dbReference>
<dbReference type="EMBL" id="JAUIZM010000004">
    <property type="protein sequence ID" value="KAK1387702.1"/>
    <property type="molecule type" value="Genomic_DNA"/>
</dbReference>
<keyword evidence="4" id="KW-1185">Reference proteome</keyword>
<dbReference type="SUPFAM" id="SSF57850">
    <property type="entry name" value="RING/U-box"/>
    <property type="match status" value="1"/>
</dbReference>
<protein>
    <recommendedName>
        <fullName evidence="2">RING-type domain-containing protein</fullName>
    </recommendedName>
</protein>
<evidence type="ECO:0000313" key="4">
    <source>
        <dbReference type="Proteomes" id="UP001237642"/>
    </source>
</evidence>
<gene>
    <name evidence="3" type="ORF">POM88_015880</name>
</gene>
<reference evidence="3" key="1">
    <citation type="submission" date="2023-02" db="EMBL/GenBank/DDBJ databases">
        <title>Genome of toxic invasive species Heracleum sosnowskyi carries increased number of genes despite the absence of recent whole-genome duplications.</title>
        <authorList>
            <person name="Schelkunov M."/>
            <person name="Shtratnikova V."/>
            <person name="Makarenko M."/>
            <person name="Klepikova A."/>
            <person name="Omelchenko D."/>
            <person name="Novikova G."/>
            <person name="Obukhova E."/>
            <person name="Bogdanov V."/>
            <person name="Penin A."/>
            <person name="Logacheva M."/>
        </authorList>
    </citation>
    <scope>NUCLEOTIDE SEQUENCE</scope>
    <source>
        <strain evidence="3">Hsosn_3</strain>
        <tissue evidence="3">Leaf</tissue>
    </source>
</reference>
<name>A0AAD8INP6_9APIA</name>
<proteinExistence type="predicted"/>
<comment type="caution">
    <text evidence="3">The sequence shown here is derived from an EMBL/GenBank/DDBJ whole genome shotgun (WGS) entry which is preliminary data.</text>
</comment>
<dbReference type="Pfam" id="PF13639">
    <property type="entry name" value="zf-RING_2"/>
    <property type="match status" value="1"/>
</dbReference>
<dbReference type="GO" id="GO:0008270">
    <property type="term" value="F:zinc ion binding"/>
    <property type="evidence" value="ECO:0007669"/>
    <property type="project" value="UniProtKB-KW"/>
</dbReference>
<accession>A0AAD8INP6</accession>
<feature type="domain" description="RING-type" evidence="2">
    <location>
        <begin position="162"/>
        <end position="203"/>
    </location>
</feature>
<dbReference type="InterPro" id="IPR044196">
    <property type="entry name" value="At5g19025-like"/>
</dbReference>
<keyword evidence="1" id="KW-0863">Zinc-finger</keyword>
<dbReference type="Proteomes" id="UP001237642">
    <property type="component" value="Unassembled WGS sequence"/>
</dbReference>
<dbReference type="InterPro" id="IPR001841">
    <property type="entry name" value="Znf_RING"/>
</dbReference>
<keyword evidence="1" id="KW-0479">Metal-binding</keyword>
<keyword evidence="1" id="KW-0862">Zinc</keyword>
<evidence type="ECO:0000313" key="3">
    <source>
        <dbReference type="EMBL" id="KAK1387702.1"/>
    </source>
</evidence>